<evidence type="ECO:0000256" key="7">
    <source>
        <dbReference type="ARBA" id="ARBA00039058"/>
    </source>
</evidence>
<comment type="function">
    <text evidence="9">Catalyzes the first step in the biosynthesis of ornithine lipids, which are phosphorus-free membrane lipids. Catalyzes the 3-hydroxyacyl-acyl carrier protein-dependent acylation of ornithine to form lyso-ornithine lipid (LOL).</text>
</comment>
<keyword evidence="3" id="KW-0808">Transferase</keyword>
<dbReference type="SUPFAM" id="SSF55729">
    <property type="entry name" value="Acyl-CoA N-acyltransferases (Nat)"/>
    <property type="match status" value="1"/>
</dbReference>
<evidence type="ECO:0000256" key="2">
    <source>
        <dbReference type="ARBA" id="ARBA00022516"/>
    </source>
</evidence>
<evidence type="ECO:0000256" key="6">
    <source>
        <dbReference type="ARBA" id="ARBA00038095"/>
    </source>
</evidence>
<keyword evidence="12" id="KW-1185">Reference proteome</keyword>
<evidence type="ECO:0000256" key="9">
    <source>
        <dbReference type="ARBA" id="ARBA00045724"/>
    </source>
</evidence>
<name>A0ABT2NJK5_9RHOB</name>
<dbReference type="EMBL" id="JAOCQF010000001">
    <property type="protein sequence ID" value="MCT8329106.1"/>
    <property type="molecule type" value="Genomic_DNA"/>
</dbReference>
<evidence type="ECO:0000313" key="11">
    <source>
        <dbReference type="EMBL" id="MCT8329106.1"/>
    </source>
</evidence>
<evidence type="ECO:0000256" key="5">
    <source>
        <dbReference type="ARBA" id="ARBA00023315"/>
    </source>
</evidence>
<protein>
    <recommendedName>
        <fullName evidence="8">L-ornithine N(alpha)-acyltransferase</fullName>
        <ecNumber evidence="7">2.3.2.30</ecNumber>
    </recommendedName>
</protein>
<reference evidence="12" key="1">
    <citation type="submission" date="2023-07" db="EMBL/GenBank/DDBJ databases">
        <title>Defluviimonas sediminis sp. nov., isolated from mangrove sediment.</title>
        <authorList>
            <person name="Liu L."/>
            <person name="Li J."/>
            <person name="Huang Y."/>
            <person name="Pan J."/>
            <person name="Li M."/>
        </authorList>
    </citation>
    <scope>NUCLEOTIDE SEQUENCE [LARGE SCALE GENOMIC DNA]</scope>
    <source>
        <strain evidence="12">FT324</strain>
    </source>
</reference>
<evidence type="ECO:0000313" key="12">
    <source>
        <dbReference type="Proteomes" id="UP001205601"/>
    </source>
</evidence>
<gene>
    <name evidence="11" type="ORF">N5I32_06240</name>
</gene>
<keyword evidence="5" id="KW-0012">Acyltransferase</keyword>
<evidence type="ECO:0000256" key="1">
    <source>
        <dbReference type="ARBA" id="ARBA00005189"/>
    </source>
</evidence>
<dbReference type="Gene3D" id="3.40.630.30">
    <property type="match status" value="1"/>
</dbReference>
<dbReference type="InterPro" id="IPR052351">
    <property type="entry name" value="Ornithine_N-alpha-AT"/>
</dbReference>
<evidence type="ECO:0000256" key="4">
    <source>
        <dbReference type="ARBA" id="ARBA00023098"/>
    </source>
</evidence>
<proteinExistence type="inferred from homology"/>
<keyword evidence="2" id="KW-0444">Lipid biosynthesis</keyword>
<evidence type="ECO:0000256" key="10">
    <source>
        <dbReference type="ARBA" id="ARBA00047785"/>
    </source>
</evidence>
<dbReference type="InterPro" id="IPR016181">
    <property type="entry name" value="Acyl_CoA_acyltransferase"/>
</dbReference>
<comment type="similarity">
    <text evidence="6">Belongs to the acetyltransferase family. OlsB subfamily.</text>
</comment>
<comment type="caution">
    <text evidence="11">The sequence shown here is derived from an EMBL/GenBank/DDBJ whole genome shotgun (WGS) entry which is preliminary data.</text>
</comment>
<dbReference type="PANTHER" id="PTHR37323:SF1">
    <property type="entry name" value="L-ORNITHINE N(ALPHA)-ACYLTRANSFERASE"/>
    <property type="match status" value="1"/>
</dbReference>
<dbReference type="PANTHER" id="PTHR37323">
    <property type="entry name" value="GCN5-RELATED N-ACETYLTRANSFERASE"/>
    <property type="match status" value="1"/>
</dbReference>
<organism evidence="11 12">
    <name type="scientific">Albidovulum sediminis</name>
    <dbReference type="NCBI Taxonomy" id="3066345"/>
    <lineage>
        <taxon>Bacteria</taxon>
        <taxon>Pseudomonadati</taxon>
        <taxon>Pseudomonadota</taxon>
        <taxon>Alphaproteobacteria</taxon>
        <taxon>Rhodobacterales</taxon>
        <taxon>Paracoccaceae</taxon>
        <taxon>Albidovulum</taxon>
    </lineage>
</organism>
<evidence type="ECO:0000256" key="8">
    <source>
        <dbReference type="ARBA" id="ARBA00039866"/>
    </source>
</evidence>
<sequence>MTLLERGRYAARVAETPEETAAVLALRARAFRAGENDADAQDADCLHLMVAPRAGGAPVAACRILILGSGADFGRSYAARFYRVAGIAGVTRPMAEIGRFCVAPGVEDPDVIRLLWAALTLRLGGSGQDGAGVAWLFGCASFAGADVARHRPALALLGARHTLPERWRVEAATGMSVPLGTLLPGDEDAARAGLPPLLRSYLAMGARVGAEAVIDRDLDTIHVFTLLEVAAIPPARLAALRALAG</sequence>
<dbReference type="Proteomes" id="UP001205601">
    <property type="component" value="Unassembled WGS sequence"/>
</dbReference>
<comment type="pathway">
    <text evidence="1">Lipid metabolism.</text>
</comment>
<accession>A0ABT2NJK5</accession>
<dbReference type="Pfam" id="PF13444">
    <property type="entry name" value="Acetyltransf_5"/>
    <property type="match status" value="1"/>
</dbReference>
<evidence type="ECO:0000256" key="3">
    <source>
        <dbReference type="ARBA" id="ARBA00022679"/>
    </source>
</evidence>
<dbReference type="EC" id="2.3.2.30" evidence="7"/>
<keyword evidence="4" id="KW-0443">Lipid metabolism</keyword>
<dbReference type="RefSeq" id="WP_261494528.1">
    <property type="nucleotide sequence ID" value="NZ_JAOCQF010000001.1"/>
</dbReference>
<comment type="catalytic activity">
    <reaction evidence="10">
        <text>a (3R)-hydroxyacyl-[ACP] + L-ornithine = a lyso-ornithine lipid + holo-[ACP] + H(+)</text>
        <dbReference type="Rhea" id="RHEA:20633"/>
        <dbReference type="Rhea" id="RHEA-COMP:9685"/>
        <dbReference type="Rhea" id="RHEA-COMP:9945"/>
        <dbReference type="ChEBI" id="CHEBI:15378"/>
        <dbReference type="ChEBI" id="CHEBI:46911"/>
        <dbReference type="ChEBI" id="CHEBI:64479"/>
        <dbReference type="ChEBI" id="CHEBI:78827"/>
        <dbReference type="ChEBI" id="CHEBI:138482"/>
        <dbReference type="EC" id="2.3.2.30"/>
    </reaction>
    <physiologicalReaction direction="left-to-right" evidence="10">
        <dbReference type="Rhea" id="RHEA:20634"/>
    </physiologicalReaction>
</comment>